<dbReference type="AlphaFoldDB" id="A0A917INW9"/>
<feature type="domain" description="Response regulatory" evidence="3">
    <location>
        <begin position="6"/>
        <end position="116"/>
    </location>
</feature>
<dbReference type="PANTHER" id="PTHR48111:SF69">
    <property type="entry name" value="RESPONSE REGULATOR RECEIVER"/>
    <property type="match status" value="1"/>
</dbReference>
<dbReference type="GO" id="GO:0000156">
    <property type="term" value="F:phosphorelay response regulator activity"/>
    <property type="evidence" value="ECO:0007669"/>
    <property type="project" value="TreeGrafter"/>
</dbReference>
<feature type="modified residue" description="4-aspartylphosphate" evidence="2">
    <location>
        <position position="57"/>
    </location>
</feature>
<dbReference type="RefSeq" id="WP_188950375.1">
    <property type="nucleotide sequence ID" value="NZ_BMIB01000001.1"/>
</dbReference>
<name>A0A917INW9_9BACT</name>
<dbReference type="GO" id="GO:0006355">
    <property type="term" value="P:regulation of DNA-templated transcription"/>
    <property type="evidence" value="ECO:0007669"/>
    <property type="project" value="TreeGrafter"/>
</dbReference>
<dbReference type="InterPro" id="IPR011006">
    <property type="entry name" value="CheY-like_superfamily"/>
</dbReference>
<dbReference type="SMART" id="SM00448">
    <property type="entry name" value="REC"/>
    <property type="match status" value="1"/>
</dbReference>
<dbReference type="SUPFAM" id="SSF52172">
    <property type="entry name" value="CheY-like"/>
    <property type="match status" value="1"/>
</dbReference>
<dbReference type="GO" id="GO:0032993">
    <property type="term" value="C:protein-DNA complex"/>
    <property type="evidence" value="ECO:0007669"/>
    <property type="project" value="TreeGrafter"/>
</dbReference>
<sequence>MSTRIRCLLLDDELPGLTYLRMLCEQIEGVEVVRAFNDPLKLLAEADQLEFDLCITDIEMPGLNGLAVARLLQGKPVIFTTAYKEYAAEAFDLEAIDYIRKPIQKERLEKALQKAADKIQPPAAAPGRQFVQLNTSQGKALLYFDQLLLLTTSDQDKRDKLATLDNNQTLVLKNISFDQLLKLLPAQSFCRINKKEILALRAVNFFSHEEITTHIPGPDNKPLILTLGETYKAGFTARTGNKPQGT</sequence>
<dbReference type="Gene3D" id="3.40.50.2300">
    <property type="match status" value="1"/>
</dbReference>
<dbReference type="GO" id="GO:0005829">
    <property type="term" value="C:cytosol"/>
    <property type="evidence" value="ECO:0007669"/>
    <property type="project" value="TreeGrafter"/>
</dbReference>
<dbReference type="InterPro" id="IPR039420">
    <property type="entry name" value="WalR-like"/>
</dbReference>
<evidence type="ECO:0000256" key="2">
    <source>
        <dbReference type="PROSITE-ProRule" id="PRU00169"/>
    </source>
</evidence>
<reference evidence="4" key="2">
    <citation type="submission" date="2020-09" db="EMBL/GenBank/DDBJ databases">
        <authorList>
            <person name="Sun Q."/>
            <person name="Zhou Y."/>
        </authorList>
    </citation>
    <scope>NUCLEOTIDE SEQUENCE</scope>
    <source>
        <strain evidence="4">CGMCC 1.15290</strain>
    </source>
</reference>
<dbReference type="PROSITE" id="PS50110">
    <property type="entry name" value="RESPONSE_REGULATORY"/>
    <property type="match status" value="1"/>
</dbReference>
<evidence type="ECO:0000313" key="4">
    <source>
        <dbReference type="EMBL" id="GGH58806.1"/>
    </source>
</evidence>
<protein>
    <recommendedName>
        <fullName evidence="3">Response regulatory domain-containing protein</fullName>
    </recommendedName>
</protein>
<accession>A0A917INW9</accession>
<organism evidence="4 5">
    <name type="scientific">Filimonas zeae</name>
    <dbReference type="NCBI Taxonomy" id="1737353"/>
    <lineage>
        <taxon>Bacteria</taxon>
        <taxon>Pseudomonadati</taxon>
        <taxon>Bacteroidota</taxon>
        <taxon>Chitinophagia</taxon>
        <taxon>Chitinophagales</taxon>
        <taxon>Chitinophagaceae</taxon>
        <taxon>Filimonas</taxon>
    </lineage>
</organism>
<keyword evidence="2" id="KW-0597">Phosphoprotein</keyword>
<dbReference type="InterPro" id="IPR007492">
    <property type="entry name" value="LytTR_DNA-bd_dom"/>
</dbReference>
<comment type="caution">
    <text evidence="4">The sequence shown here is derived from an EMBL/GenBank/DDBJ whole genome shotgun (WGS) entry which is preliminary data.</text>
</comment>
<dbReference type="InterPro" id="IPR001789">
    <property type="entry name" value="Sig_transdc_resp-reg_receiver"/>
</dbReference>
<evidence type="ECO:0000313" key="5">
    <source>
        <dbReference type="Proteomes" id="UP000627292"/>
    </source>
</evidence>
<dbReference type="EMBL" id="BMIB01000001">
    <property type="protein sequence ID" value="GGH58806.1"/>
    <property type="molecule type" value="Genomic_DNA"/>
</dbReference>
<gene>
    <name evidence="4" type="ORF">GCM10011379_04880</name>
</gene>
<dbReference type="GO" id="GO:0000976">
    <property type="term" value="F:transcription cis-regulatory region binding"/>
    <property type="evidence" value="ECO:0007669"/>
    <property type="project" value="TreeGrafter"/>
</dbReference>
<reference evidence="4" key="1">
    <citation type="journal article" date="2014" name="Int. J. Syst. Evol. Microbiol.">
        <title>Complete genome sequence of Corynebacterium casei LMG S-19264T (=DSM 44701T), isolated from a smear-ripened cheese.</title>
        <authorList>
            <consortium name="US DOE Joint Genome Institute (JGI-PGF)"/>
            <person name="Walter F."/>
            <person name="Albersmeier A."/>
            <person name="Kalinowski J."/>
            <person name="Ruckert C."/>
        </authorList>
    </citation>
    <scope>NUCLEOTIDE SEQUENCE</scope>
    <source>
        <strain evidence="4">CGMCC 1.15290</strain>
    </source>
</reference>
<keyword evidence="1" id="KW-0238">DNA-binding</keyword>
<dbReference type="PANTHER" id="PTHR48111">
    <property type="entry name" value="REGULATOR OF RPOS"/>
    <property type="match status" value="1"/>
</dbReference>
<dbReference type="Pfam" id="PF00072">
    <property type="entry name" value="Response_reg"/>
    <property type="match status" value="1"/>
</dbReference>
<dbReference type="SMART" id="SM00850">
    <property type="entry name" value="LytTR"/>
    <property type="match status" value="1"/>
</dbReference>
<proteinExistence type="predicted"/>
<keyword evidence="5" id="KW-1185">Reference proteome</keyword>
<dbReference type="Proteomes" id="UP000627292">
    <property type="component" value="Unassembled WGS sequence"/>
</dbReference>
<evidence type="ECO:0000256" key="1">
    <source>
        <dbReference type="ARBA" id="ARBA00023125"/>
    </source>
</evidence>
<evidence type="ECO:0000259" key="3">
    <source>
        <dbReference type="PROSITE" id="PS50110"/>
    </source>
</evidence>